<feature type="compositionally biased region" description="Polar residues" evidence="1">
    <location>
        <begin position="372"/>
        <end position="388"/>
    </location>
</feature>
<dbReference type="GO" id="GO:0051301">
    <property type="term" value="P:cell division"/>
    <property type="evidence" value="ECO:0007669"/>
    <property type="project" value="TreeGrafter"/>
</dbReference>
<dbReference type="AlphaFoldDB" id="A0A0C2XDI5"/>
<name>A0A0C2XDI5_SERVB</name>
<dbReference type="EMBL" id="KN824301">
    <property type="protein sequence ID" value="KIM27097.1"/>
    <property type="molecule type" value="Genomic_DNA"/>
</dbReference>
<evidence type="ECO:0000259" key="2">
    <source>
        <dbReference type="Pfam" id="PF06911"/>
    </source>
</evidence>
<dbReference type="OrthoDB" id="20821at2759"/>
<evidence type="ECO:0000313" key="4">
    <source>
        <dbReference type="Proteomes" id="UP000054097"/>
    </source>
</evidence>
<protein>
    <recommendedName>
        <fullName evidence="2">Senescence domain-containing protein</fullName>
    </recommendedName>
</protein>
<dbReference type="Proteomes" id="UP000054097">
    <property type="component" value="Unassembled WGS sequence"/>
</dbReference>
<dbReference type="Pfam" id="PF06911">
    <property type="entry name" value="Senescence"/>
    <property type="match status" value="1"/>
</dbReference>
<organism evidence="3 4">
    <name type="scientific">Serendipita vermifera MAFF 305830</name>
    <dbReference type="NCBI Taxonomy" id="933852"/>
    <lineage>
        <taxon>Eukaryota</taxon>
        <taxon>Fungi</taxon>
        <taxon>Dikarya</taxon>
        <taxon>Basidiomycota</taxon>
        <taxon>Agaricomycotina</taxon>
        <taxon>Agaricomycetes</taxon>
        <taxon>Sebacinales</taxon>
        <taxon>Serendipitaceae</taxon>
        <taxon>Serendipita</taxon>
    </lineage>
</organism>
<feature type="domain" description="Senescence" evidence="2">
    <location>
        <begin position="247"/>
        <end position="491"/>
    </location>
</feature>
<evidence type="ECO:0000313" key="3">
    <source>
        <dbReference type="EMBL" id="KIM27097.1"/>
    </source>
</evidence>
<reference evidence="4" key="2">
    <citation type="submission" date="2015-01" db="EMBL/GenBank/DDBJ databases">
        <title>Evolutionary Origins and Diversification of the Mycorrhizal Mutualists.</title>
        <authorList>
            <consortium name="DOE Joint Genome Institute"/>
            <consortium name="Mycorrhizal Genomics Consortium"/>
            <person name="Kohler A."/>
            <person name="Kuo A."/>
            <person name="Nagy L.G."/>
            <person name="Floudas D."/>
            <person name="Copeland A."/>
            <person name="Barry K.W."/>
            <person name="Cichocki N."/>
            <person name="Veneault-Fourrey C."/>
            <person name="LaButti K."/>
            <person name="Lindquist E.A."/>
            <person name="Lipzen A."/>
            <person name="Lundell T."/>
            <person name="Morin E."/>
            <person name="Murat C."/>
            <person name="Riley R."/>
            <person name="Ohm R."/>
            <person name="Sun H."/>
            <person name="Tunlid A."/>
            <person name="Henrissat B."/>
            <person name="Grigoriev I.V."/>
            <person name="Hibbett D.S."/>
            <person name="Martin F."/>
        </authorList>
    </citation>
    <scope>NUCLEOTIDE SEQUENCE [LARGE SCALE GENOMIC DNA]</scope>
    <source>
        <strain evidence="4">MAFF 305830</strain>
    </source>
</reference>
<accession>A0A0C2XDI5</accession>
<dbReference type="GO" id="GO:0005886">
    <property type="term" value="C:plasma membrane"/>
    <property type="evidence" value="ECO:0007669"/>
    <property type="project" value="TreeGrafter"/>
</dbReference>
<feature type="region of interest" description="Disordered" evidence="1">
    <location>
        <begin position="329"/>
        <end position="412"/>
    </location>
</feature>
<dbReference type="PANTHER" id="PTHR21068:SF43">
    <property type="entry name" value="SPARTIN"/>
    <property type="match status" value="1"/>
</dbReference>
<evidence type="ECO:0000256" key="1">
    <source>
        <dbReference type="SAM" id="MobiDB-lite"/>
    </source>
</evidence>
<dbReference type="HOGENOM" id="CLU_535408_0_0_1"/>
<dbReference type="InterPro" id="IPR009686">
    <property type="entry name" value="Senescence/spartin_C"/>
</dbReference>
<gene>
    <name evidence="3" type="ORF">M408DRAFT_330227</name>
</gene>
<keyword evidence="4" id="KW-1185">Reference proteome</keyword>
<proteinExistence type="predicted"/>
<sequence length="553" mass="58396">MTLIPPSPTGYTPASTNAEGFLLLTIPNATVVSTAPQHRIDGALTGLLSLECVTVSVSDPMERDVWLVMRVESASKTTTQSSFEWPLPATQKIILSRADTRYKIPMMEGGELILTLPPARDAAQREDLETLEVILAQYAVLQTQEDTNIAPLGSPVPGGAAPYAVDPDADLKGRLVLVDEDNGQVVGMLDDQFNVREDAGLHAEGNEKHPVIVEIPEGDDVTLSGAGTPRKVKREVLVHTIPIDDTDWMSKTAGFLGRGIVGATNIITQGVETASSYYISKSKPAAQPIVFSETTRKNIKRVHHISGQAVKVTSKTTGLIHQAVERLTDAVTGQGKNPPPSSAPSRHGLHKILTPNASGPGTPTLGRDGSKEWTTPGANPMSSASSIRSGPPPYSPTATSSQQQPPPLPPRRRFLNRLLTSTDMLLTTVETSAGHLITHATASISAAAHHKYGEEAGNAVNLVGGSVKNVAVVYVDVRGVGRRALLRVAGKRVIRAHMGGKEVVFQEQGMGRGIVVEKGAVDPTGTQGPSGDPYGPPPFPPPGASMPGGYPKA</sequence>
<feature type="compositionally biased region" description="Pro residues" evidence="1">
    <location>
        <begin position="534"/>
        <end position="544"/>
    </location>
</feature>
<reference evidence="3 4" key="1">
    <citation type="submission" date="2014-04" db="EMBL/GenBank/DDBJ databases">
        <authorList>
            <consortium name="DOE Joint Genome Institute"/>
            <person name="Kuo A."/>
            <person name="Zuccaro A."/>
            <person name="Kohler A."/>
            <person name="Nagy L.G."/>
            <person name="Floudas D."/>
            <person name="Copeland A."/>
            <person name="Barry K.W."/>
            <person name="Cichocki N."/>
            <person name="Veneault-Fourrey C."/>
            <person name="LaButti K."/>
            <person name="Lindquist E.A."/>
            <person name="Lipzen A."/>
            <person name="Lundell T."/>
            <person name="Morin E."/>
            <person name="Murat C."/>
            <person name="Sun H."/>
            <person name="Tunlid A."/>
            <person name="Henrissat B."/>
            <person name="Grigoriev I.V."/>
            <person name="Hibbett D.S."/>
            <person name="Martin F."/>
            <person name="Nordberg H.P."/>
            <person name="Cantor M.N."/>
            <person name="Hua S.X."/>
        </authorList>
    </citation>
    <scope>NUCLEOTIDE SEQUENCE [LARGE SCALE GENOMIC DNA]</scope>
    <source>
        <strain evidence="3 4">MAFF 305830</strain>
    </source>
</reference>
<dbReference type="PANTHER" id="PTHR21068">
    <property type="entry name" value="SPARTIN"/>
    <property type="match status" value="1"/>
</dbReference>
<dbReference type="STRING" id="933852.A0A0C2XDI5"/>
<feature type="region of interest" description="Disordered" evidence="1">
    <location>
        <begin position="519"/>
        <end position="553"/>
    </location>
</feature>
<dbReference type="InterPro" id="IPR045036">
    <property type="entry name" value="Spartin-like"/>
</dbReference>